<evidence type="ECO:0000256" key="4">
    <source>
        <dbReference type="ARBA" id="ARBA00023136"/>
    </source>
</evidence>
<comment type="subcellular location">
    <subcellularLocation>
        <location evidence="1">Membrane</location>
        <topology evidence="1">Multi-pass membrane protein</topology>
    </subcellularLocation>
</comment>
<dbReference type="GO" id="GO:0000324">
    <property type="term" value="C:fungal-type vacuole"/>
    <property type="evidence" value="ECO:0007669"/>
    <property type="project" value="TreeGrafter"/>
</dbReference>
<dbReference type="Proteomes" id="UP000521943">
    <property type="component" value="Unassembled WGS sequence"/>
</dbReference>
<feature type="transmembrane region" description="Helical" evidence="5">
    <location>
        <begin position="248"/>
        <end position="271"/>
    </location>
</feature>
<organism evidence="6 7">
    <name type="scientific">Ephemerocybe angulata</name>
    <dbReference type="NCBI Taxonomy" id="980116"/>
    <lineage>
        <taxon>Eukaryota</taxon>
        <taxon>Fungi</taxon>
        <taxon>Dikarya</taxon>
        <taxon>Basidiomycota</taxon>
        <taxon>Agaricomycotina</taxon>
        <taxon>Agaricomycetes</taxon>
        <taxon>Agaricomycetidae</taxon>
        <taxon>Agaricales</taxon>
        <taxon>Agaricineae</taxon>
        <taxon>Psathyrellaceae</taxon>
        <taxon>Ephemerocybe</taxon>
    </lineage>
</organism>
<evidence type="ECO:0000256" key="3">
    <source>
        <dbReference type="ARBA" id="ARBA00022989"/>
    </source>
</evidence>
<comment type="caution">
    <text evidence="6">The sequence shown here is derived from an EMBL/GenBank/DDBJ whole genome shotgun (WGS) entry which is preliminary data.</text>
</comment>
<keyword evidence="3 5" id="KW-1133">Transmembrane helix</keyword>
<feature type="transmembrane region" description="Helical" evidence="5">
    <location>
        <begin position="20"/>
        <end position="41"/>
    </location>
</feature>
<evidence type="ECO:0000313" key="7">
    <source>
        <dbReference type="Proteomes" id="UP000521943"/>
    </source>
</evidence>
<dbReference type="PANTHER" id="PTHR31465">
    <property type="entry name" value="PROTEIN RTA1-RELATED"/>
    <property type="match status" value="1"/>
</dbReference>
<feature type="transmembrane region" description="Helical" evidence="5">
    <location>
        <begin position="129"/>
        <end position="151"/>
    </location>
</feature>
<dbReference type="InterPro" id="IPR007568">
    <property type="entry name" value="RTA1"/>
</dbReference>
<keyword evidence="4 5" id="KW-0472">Membrane</keyword>
<feature type="transmembrane region" description="Helical" evidence="5">
    <location>
        <begin position="53"/>
        <end position="72"/>
    </location>
</feature>
<dbReference type="OrthoDB" id="3358017at2759"/>
<keyword evidence="2 5" id="KW-0812">Transmembrane</keyword>
<evidence type="ECO:0000256" key="2">
    <source>
        <dbReference type="ARBA" id="ARBA00022692"/>
    </source>
</evidence>
<evidence type="ECO:0000256" key="5">
    <source>
        <dbReference type="SAM" id="Phobius"/>
    </source>
</evidence>
<gene>
    <name evidence="6" type="ORF">DFP72DRAFT_1074487</name>
</gene>
<feature type="transmembrane region" description="Helical" evidence="5">
    <location>
        <begin position="216"/>
        <end position="236"/>
    </location>
</feature>
<protein>
    <submittedName>
        <fullName evidence="6">RTA1 like protein-domain-containing protein</fullName>
    </submittedName>
</protein>
<sequence length="302" mass="33423">MGNHPTEGLSLDEIARMSPYNYIPSQPVAIAMIALFAVSTLMHTGQAIYHKTWFLLPTAVLCGCMEVLGWGARLWSHYQPLNSIPFQIQITCTIIAPTPLLAATFIIFGRLIDRLGSIYSRLTPKQYAFLFLGCDLISLSIQAVGGGLAATADKEKGEDPEVGGHIMLGGIAFQLFAITVFCICSGEYIWRYLKKRPFHKMTVPGQSTRGSLTNKLTFMLAALTLSTFVLVIRSVYRTIELIDGWNGTIISTEWYFCVFDGSMIVIAIYLLNVVHPGIFLLGEDEGHTPEKYKLLSRSTLSV</sequence>
<proteinExistence type="predicted"/>
<evidence type="ECO:0000256" key="1">
    <source>
        <dbReference type="ARBA" id="ARBA00004141"/>
    </source>
</evidence>
<dbReference type="Pfam" id="PF04479">
    <property type="entry name" value="RTA1"/>
    <property type="match status" value="1"/>
</dbReference>
<name>A0A8H6M0X4_9AGAR</name>
<accession>A0A8H6M0X4</accession>
<dbReference type="AlphaFoldDB" id="A0A8H6M0X4"/>
<feature type="transmembrane region" description="Helical" evidence="5">
    <location>
        <begin position="171"/>
        <end position="190"/>
    </location>
</feature>
<dbReference type="GO" id="GO:0005886">
    <property type="term" value="C:plasma membrane"/>
    <property type="evidence" value="ECO:0007669"/>
    <property type="project" value="TreeGrafter"/>
</dbReference>
<reference evidence="6 7" key="1">
    <citation type="submission" date="2020-07" db="EMBL/GenBank/DDBJ databases">
        <title>Comparative genomics of pyrophilous fungi reveals a link between fire events and developmental genes.</title>
        <authorList>
            <consortium name="DOE Joint Genome Institute"/>
            <person name="Steindorff A.S."/>
            <person name="Carver A."/>
            <person name="Calhoun S."/>
            <person name="Stillman K."/>
            <person name="Liu H."/>
            <person name="Lipzen A."/>
            <person name="Pangilinan J."/>
            <person name="Labutti K."/>
            <person name="Bruns T.D."/>
            <person name="Grigoriev I.V."/>
        </authorList>
    </citation>
    <scope>NUCLEOTIDE SEQUENCE [LARGE SCALE GENOMIC DNA]</scope>
    <source>
        <strain evidence="6 7">CBS 144469</strain>
    </source>
</reference>
<feature type="transmembrane region" description="Helical" evidence="5">
    <location>
        <begin position="84"/>
        <end position="108"/>
    </location>
</feature>
<dbReference type="PANTHER" id="PTHR31465:SF9">
    <property type="entry name" value="SPHINGOID LONG-CHAIN BASE TRANSPORTER RSB1"/>
    <property type="match status" value="1"/>
</dbReference>
<dbReference type="EMBL" id="JACGCI010000073">
    <property type="protein sequence ID" value="KAF6748221.1"/>
    <property type="molecule type" value="Genomic_DNA"/>
</dbReference>
<keyword evidence="7" id="KW-1185">Reference proteome</keyword>
<evidence type="ECO:0000313" key="6">
    <source>
        <dbReference type="EMBL" id="KAF6748221.1"/>
    </source>
</evidence>